<dbReference type="InterPro" id="IPR042241">
    <property type="entry name" value="GCP_C_sf"/>
</dbReference>
<feature type="domain" description="Gamma tubulin complex component protein N-terminal" evidence="8">
    <location>
        <begin position="266"/>
        <end position="558"/>
    </location>
</feature>
<keyword evidence="4 5" id="KW-0206">Cytoskeleton</keyword>
<name>A0A8T0GAG9_CERPU</name>
<organism evidence="9 10">
    <name type="scientific">Ceratodon purpureus</name>
    <name type="common">Fire moss</name>
    <name type="synonym">Dicranum purpureum</name>
    <dbReference type="NCBI Taxonomy" id="3225"/>
    <lineage>
        <taxon>Eukaryota</taxon>
        <taxon>Viridiplantae</taxon>
        <taxon>Streptophyta</taxon>
        <taxon>Embryophyta</taxon>
        <taxon>Bryophyta</taxon>
        <taxon>Bryophytina</taxon>
        <taxon>Bryopsida</taxon>
        <taxon>Dicranidae</taxon>
        <taxon>Pseudoditrichales</taxon>
        <taxon>Ditrichaceae</taxon>
        <taxon>Ceratodon</taxon>
    </lineage>
</organism>
<dbReference type="Pfam" id="PF17681">
    <property type="entry name" value="GCP_N_terminal"/>
    <property type="match status" value="1"/>
</dbReference>
<feature type="compositionally biased region" description="Basic and acidic residues" evidence="6">
    <location>
        <begin position="147"/>
        <end position="157"/>
    </location>
</feature>
<dbReference type="OrthoDB" id="2192946at2759"/>
<dbReference type="GO" id="GO:0051225">
    <property type="term" value="P:spindle assembly"/>
    <property type="evidence" value="ECO:0007669"/>
    <property type="project" value="TreeGrafter"/>
</dbReference>
<evidence type="ECO:0000256" key="5">
    <source>
        <dbReference type="RuleBase" id="RU363050"/>
    </source>
</evidence>
<dbReference type="Pfam" id="PF04130">
    <property type="entry name" value="GCP_C_terminal"/>
    <property type="match status" value="1"/>
</dbReference>
<comment type="subcellular location">
    <subcellularLocation>
        <location evidence="5">Cytoplasm</location>
        <location evidence="5">Cytoskeleton</location>
        <location evidence="5">Microtubule organizing center</location>
    </subcellularLocation>
</comment>
<protein>
    <recommendedName>
        <fullName evidence="5">Gamma-tubulin complex component</fullName>
    </recommendedName>
</protein>
<dbReference type="InterPro" id="IPR007259">
    <property type="entry name" value="GCP"/>
</dbReference>
<dbReference type="GO" id="GO:0000278">
    <property type="term" value="P:mitotic cell cycle"/>
    <property type="evidence" value="ECO:0007669"/>
    <property type="project" value="TreeGrafter"/>
</dbReference>
<dbReference type="GO" id="GO:0051011">
    <property type="term" value="F:microtubule minus-end binding"/>
    <property type="evidence" value="ECO:0007669"/>
    <property type="project" value="TreeGrafter"/>
</dbReference>
<evidence type="ECO:0000256" key="1">
    <source>
        <dbReference type="ARBA" id="ARBA00010337"/>
    </source>
</evidence>
<accession>A0A8T0GAG9</accession>
<dbReference type="PANTHER" id="PTHR19302">
    <property type="entry name" value="GAMMA TUBULIN COMPLEX PROTEIN"/>
    <property type="match status" value="1"/>
</dbReference>
<evidence type="ECO:0000256" key="6">
    <source>
        <dbReference type="SAM" id="MobiDB-lite"/>
    </source>
</evidence>
<evidence type="ECO:0000256" key="2">
    <source>
        <dbReference type="ARBA" id="ARBA00022490"/>
    </source>
</evidence>
<comment type="similarity">
    <text evidence="1 5">Belongs to the TUBGCP family.</text>
</comment>
<dbReference type="GO" id="GO:0051321">
    <property type="term" value="P:meiotic cell cycle"/>
    <property type="evidence" value="ECO:0007669"/>
    <property type="project" value="TreeGrafter"/>
</dbReference>
<reference evidence="9" key="1">
    <citation type="submission" date="2020-06" db="EMBL/GenBank/DDBJ databases">
        <title>WGS assembly of Ceratodon purpureus strain R40.</title>
        <authorList>
            <person name="Carey S.B."/>
            <person name="Jenkins J."/>
            <person name="Shu S."/>
            <person name="Lovell J.T."/>
            <person name="Sreedasyam A."/>
            <person name="Maumus F."/>
            <person name="Tiley G.P."/>
            <person name="Fernandez-Pozo N."/>
            <person name="Barry K."/>
            <person name="Chen C."/>
            <person name="Wang M."/>
            <person name="Lipzen A."/>
            <person name="Daum C."/>
            <person name="Saski C.A."/>
            <person name="Payton A.C."/>
            <person name="Mcbreen J.C."/>
            <person name="Conrad R.E."/>
            <person name="Kollar L.M."/>
            <person name="Olsson S."/>
            <person name="Huttunen S."/>
            <person name="Landis J.B."/>
            <person name="Wickett N.J."/>
            <person name="Johnson M.G."/>
            <person name="Rensing S.A."/>
            <person name="Grimwood J."/>
            <person name="Schmutz J."/>
            <person name="Mcdaniel S.F."/>
        </authorList>
    </citation>
    <scope>NUCLEOTIDE SEQUENCE</scope>
    <source>
        <strain evidence="9">R40</strain>
    </source>
</reference>
<comment type="caution">
    <text evidence="9">The sequence shown here is derived from an EMBL/GenBank/DDBJ whole genome shotgun (WGS) entry which is preliminary data.</text>
</comment>
<dbReference type="GO" id="GO:0043015">
    <property type="term" value="F:gamma-tubulin binding"/>
    <property type="evidence" value="ECO:0007669"/>
    <property type="project" value="InterPro"/>
</dbReference>
<dbReference type="GO" id="GO:0007020">
    <property type="term" value="P:microtubule nucleation"/>
    <property type="evidence" value="ECO:0007669"/>
    <property type="project" value="InterPro"/>
</dbReference>
<dbReference type="GO" id="GO:0000922">
    <property type="term" value="C:spindle pole"/>
    <property type="evidence" value="ECO:0007669"/>
    <property type="project" value="InterPro"/>
</dbReference>
<evidence type="ECO:0000256" key="3">
    <source>
        <dbReference type="ARBA" id="ARBA00022701"/>
    </source>
</evidence>
<proteinExistence type="inferred from homology"/>
<keyword evidence="2 5" id="KW-0963">Cytoplasm</keyword>
<comment type="function">
    <text evidence="5">Component of the gamma-tubulin ring complex (gTuRC) which mediates microtubule nucleation.</text>
</comment>
<evidence type="ECO:0000259" key="8">
    <source>
        <dbReference type="Pfam" id="PF17681"/>
    </source>
</evidence>
<dbReference type="InterPro" id="IPR041470">
    <property type="entry name" value="GCP_N"/>
</dbReference>
<dbReference type="EMBL" id="CM026433">
    <property type="protein sequence ID" value="KAG0555457.1"/>
    <property type="molecule type" value="Genomic_DNA"/>
</dbReference>
<evidence type="ECO:0000313" key="10">
    <source>
        <dbReference type="Proteomes" id="UP000822688"/>
    </source>
</evidence>
<feature type="domain" description="Gamma tubulin complex component C-terminal" evidence="7">
    <location>
        <begin position="561"/>
        <end position="905"/>
    </location>
</feature>
<dbReference type="InterPro" id="IPR040457">
    <property type="entry name" value="GCP_C"/>
</dbReference>
<keyword evidence="3 5" id="KW-0493">Microtubule</keyword>
<dbReference type="Gene3D" id="1.20.120.1900">
    <property type="entry name" value="Gamma-tubulin complex, C-terminal domain"/>
    <property type="match status" value="1"/>
</dbReference>
<dbReference type="AlphaFoldDB" id="A0A8T0GAG9"/>
<keyword evidence="10" id="KW-1185">Reference proteome</keyword>
<dbReference type="GO" id="GO:0005874">
    <property type="term" value="C:microtubule"/>
    <property type="evidence" value="ECO:0007669"/>
    <property type="project" value="UniProtKB-KW"/>
</dbReference>
<dbReference type="GO" id="GO:0000930">
    <property type="term" value="C:gamma-tubulin complex"/>
    <property type="evidence" value="ECO:0007669"/>
    <property type="project" value="TreeGrafter"/>
</dbReference>
<feature type="region of interest" description="Disordered" evidence="6">
    <location>
        <begin position="114"/>
        <end position="182"/>
    </location>
</feature>
<evidence type="ECO:0000256" key="4">
    <source>
        <dbReference type="ARBA" id="ARBA00023212"/>
    </source>
</evidence>
<dbReference type="Proteomes" id="UP000822688">
    <property type="component" value="Chromosome 12"/>
</dbReference>
<evidence type="ECO:0000313" key="9">
    <source>
        <dbReference type="EMBL" id="KAG0555457.1"/>
    </source>
</evidence>
<sequence length="912" mass="103207">MEQAESKKVSELLEELVLVCKDNSQTAALFHENLQELWPSLQGASSHSLPKLQLLQEQRILLASSQHPQRLIQKIEELKDAGVQGIDRYIWLVGQIITEPLVKQLLSKDRGVEPSVDQEFAEPRTPDFSGYVSSEPPTPNFQLDESFPSKKMRESENMFKSVPGSKHRSPSADDGGQPGSASWISLRSEKIMDVPKSLIEGVSYPATPRWNIDRPYLTGQLFPQSNTPRRIPASKSSQLEKVSNSHGEMLKALSSFSPSVQELLVIEDLLSAMVGIEGKYVCVRRGRLKEGNSFYYQLEPSLDASLSDLAKRILPLCENYVVVSQFAEARSHFKHGLVNHAFASALRAILQDYHAMTAQLEHQYRLGRLSLQGLWFFCQPMVAAMQVLSTAVQRAIVQHASGAAMLNLLQKQAIAMAGDNSARSLLQKLIHAASTPYFGILERWVYEGVIDDPYGEFLINENKSLQKESLSQDYYATYWQQRYSLRQEIPGFLASYAETILTTGKYLNAIRECGHIVQVPSSENGTLMKGRVQQPVLERINVAHDFASAELLNLIIHKFDLIGRLRSVKHYFFVDQGDFLVHFMDTAREELTRKTSAMSVEKLQSLLELALRTSVAASDPYHEDLACSIEELSLMAQLHNIVRNGNVTSQQIGSAESASAPVSSGITTGLETFTLEYKVRWPLSLVISRKALTKYQLIFRHIFHCKHVERQLCATWQMHQSTVRTVNTLGTAISRSYVVCQRMLHFLQTFQHYMTFEVLEPNWHLMHGQLLNAKSIDEVMQHHDAFLEKCLRQCTLLWPQILKKVDKLKFICLKYATATQWLIPAIFRQNDHFQQSGPTDKRSKKGYKERRGRLEYPMQARQAAEDSNFKLTIGKIDEEFFKELKLLVVLLSNGSQSDPCLAHLAQGLQGVA</sequence>
<dbReference type="PANTHER" id="PTHR19302:SF13">
    <property type="entry name" value="GAMMA-TUBULIN COMPLEX COMPONENT 2"/>
    <property type="match status" value="1"/>
</dbReference>
<dbReference type="GO" id="GO:0031122">
    <property type="term" value="P:cytoplasmic microtubule organization"/>
    <property type="evidence" value="ECO:0007669"/>
    <property type="project" value="TreeGrafter"/>
</dbReference>
<evidence type="ECO:0000259" key="7">
    <source>
        <dbReference type="Pfam" id="PF04130"/>
    </source>
</evidence>
<gene>
    <name evidence="9" type="ORF">KC19_12G170500</name>
</gene>